<comment type="caution">
    <text evidence="1">The sequence shown here is derived from an EMBL/GenBank/DDBJ whole genome shotgun (WGS) entry which is preliminary data.</text>
</comment>
<proteinExistence type="predicted"/>
<dbReference type="AlphaFoldDB" id="A0A9Q0KIG4"/>
<accession>A0A9Q0KIG4</accession>
<evidence type="ECO:0000313" key="2">
    <source>
        <dbReference type="Proteomes" id="UP001141806"/>
    </source>
</evidence>
<protein>
    <submittedName>
        <fullName evidence="1">Uncharacterized protein</fullName>
    </submittedName>
</protein>
<evidence type="ECO:0000313" key="1">
    <source>
        <dbReference type="EMBL" id="KAJ4970851.1"/>
    </source>
</evidence>
<dbReference type="Proteomes" id="UP001141806">
    <property type="component" value="Unassembled WGS sequence"/>
</dbReference>
<sequence length="151" mass="16196">MVSDGLASGGGVRERSPKLFSYARFIFGGSFIGRDDRASPLLMLTPTARVLNVRGSQLKTMVGEDREGEGMRDDASLRGSVSLRVHRELVNVGCSLDFGSWNDASVIDEAQVSKISVMQQVAPVSSDPIQRLVGVHKPSAALDLGKFLGFS</sequence>
<gene>
    <name evidence="1" type="ORF">NE237_003950</name>
</gene>
<reference evidence="1" key="1">
    <citation type="journal article" date="2023" name="Plant J.">
        <title>The genome of the king protea, Protea cynaroides.</title>
        <authorList>
            <person name="Chang J."/>
            <person name="Duong T.A."/>
            <person name="Schoeman C."/>
            <person name="Ma X."/>
            <person name="Roodt D."/>
            <person name="Barker N."/>
            <person name="Li Z."/>
            <person name="Van de Peer Y."/>
            <person name="Mizrachi E."/>
        </authorList>
    </citation>
    <scope>NUCLEOTIDE SEQUENCE</scope>
    <source>
        <tissue evidence="1">Young leaves</tissue>
    </source>
</reference>
<name>A0A9Q0KIG4_9MAGN</name>
<organism evidence="1 2">
    <name type="scientific">Protea cynaroides</name>
    <dbReference type="NCBI Taxonomy" id="273540"/>
    <lineage>
        <taxon>Eukaryota</taxon>
        <taxon>Viridiplantae</taxon>
        <taxon>Streptophyta</taxon>
        <taxon>Embryophyta</taxon>
        <taxon>Tracheophyta</taxon>
        <taxon>Spermatophyta</taxon>
        <taxon>Magnoliopsida</taxon>
        <taxon>Proteales</taxon>
        <taxon>Proteaceae</taxon>
        <taxon>Protea</taxon>
    </lineage>
</organism>
<dbReference type="EMBL" id="JAMYWD010000005">
    <property type="protein sequence ID" value="KAJ4970851.1"/>
    <property type="molecule type" value="Genomic_DNA"/>
</dbReference>
<keyword evidence="2" id="KW-1185">Reference proteome</keyword>